<gene>
    <name evidence="5" type="ORF">Desgi_0682</name>
</gene>
<dbReference type="OrthoDB" id="9783599at2"/>
<comment type="similarity">
    <text evidence="1">Belongs to the methylamine corrinoid protein family.</text>
</comment>
<dbReference type="Gene3D" id="3.40.50.280">
    <property type="entry name" value="Cobalamin-binding domain"/>
    <property type="match status" value="1"/>
</dbReference>
<dbReference type="AlphaFoldDB" id="R4KEZ2"/>
<keyword evidence="2" id="KW-0479">Metal-binding</keyword>
<dbReference type="PANTHER" id="PTHR45833:SF1">
    <property type="entry name" value="METHIONINE SYNTHASE"/>
    <property type="match status" value="1"/>
</dbReference>
<evidence type="ECO:0000313" key="5">
    <source>
        <dbReference type="EMBL" id="AGL00237.1"/>
    </source>
</evidence>
<protein>
    <submittedName>
        <fullName evidence="5">Putative cobalamin binding protein</fullName>
    </submittedName>
</protein>
<keyword evidence="3" id="KW-0170">Cobalt</keyword>
<dbReference type="KEGG" id="dgi:Desgi_0682"/>
<evidence type="ECO:0000256" key="1">
    <source>
        <dbReference type="ARBA" id="ARBA00010854"/>
    </source>
</evidence>
<evidence type="ECO:0000259" key="4">
    <source>
        <dbReference type="PROSITE" id="PS51332"/>
    </source>
</evidence>
<sequence length="220" mass="24270">MEGSGKKEQLLIKLVEQLDEEKVLALAGEMLNGGMDPLYLLDLVNEGMNRVGKLYESKEYYIADLIMAGLIFRQVLELDQMTAHFHARHLNKKGKVVLGTVKGDIHDIGKDIFRGMLEANGFEVIDLGVDVPKEVFVKKVDEYKPDILGLSGVLTYTVETMKEVVAAFEEAGLRDRVKIIVGGHHLTREACRYIGADDFAGDASVGVKICQAWMGESANG</sequence>
<dbReference type="GO" id="GO:0005829">
    <property type="term" value="C:cytosol"/>
    <property type="evidence" value="ECO:0007669"/>
    <property type="project" value="TreeGrafter"/>
</dbReference>
<dbReference type="InterPro" id="IPR003759">
    <property type="entry name" value="Cbl-bd_cap"/>
</dbReference>
<dbReference type="Gene3D" id="1.10.1240.10">
    <property type="entry name" value="Methionine synthase domain"/>
    <property type="match status" value="1"/>
</dbReference>
<dbReference type="SUPFAM" id="SSF52242">
    <property type="entry name" value="Cobalamin (vitamin B12)-binding domain"/>
    <property type="match status" value="1"/>
</dbReference>
<dbReference type="InterPro" id="IPR036594">
    <property type="entry name" value="Meth_synthase_dom"/>
</dbReference>
<dbReference type="Pfam" id="PF02310">
    <property type="entry name" value="B12-binding"/>
    <property type="match status" value="1"/>
</dbReference>
<dbReference type="SUPFAM" id="SSF47644">
    <property type="entry name" value="Methionine synthase domain"/>
    <property type="match status" value="1"/>
</dbReference>
<feature type="domain" description="B12-binding" evidence="4">
    <location>
        <begin position="93"/>
        <end position="220"/>
    </location>
</feature>
<dbReference type="RefSeq" id="WP_006520885.1">
    <property type="nucleotide sequence ID" value="NC_021184.1"/>
</dbReference>
<name>R4KEZ2_9FIRM</name>
<dbReference type="PROSITE" id="PS51332">
    <property type="entry name" value="B12_BINDING"/>
    <property type="match status" value="1"/>
</dbReference>
<dbReference type="InterPro" id="IPR050554">
    <property type="entry name" value="Met_Synthase/Corrinoid"/>
</dbReference>
<dbReference type="STRING" id="767817.Desgi_0682"/>
<dbReference type="Proteomes" id="UP000013520">
    <property type="component" value="Chromosome"/>
</dbReference>
<reference evidence="5 6" key="1">
    <citation type="submission" date="2012-01" db="EMBL/GenBank/DDBJ databases">
        <title>Complete sequence of Desulfotomaculum gibsoniae DSM 7213.</title>
        <authorList>
            <consortium name="US DOE Joint Genome Institute"/>
            <person name="Lucas S."/>
            <person name="Han J."/>
            <person name="Lapidus A."/>
            <person name="Cheng J.-F."/>
            <person name="Goodwin L."/>
            <person name="Pitluck S."/>
            <person name="Peters L."/>
            <person name="Ovchinnikova G."/>
            <person name="Teshima H."/>
            <person name="Detter J.C."/>
            <person name="Han C."/>
            <person name="Tapia R."/>
            <person name="Land M."/>
            <person name="Hauser L."/>
            <person name="Kyrpides N."/>
            <person name="Ivanova N."/>
            <person name="Pagani I."/>
            <person name="Parshina S."/>
            <person name="Plugge C."/>
            <person name="Muyzer G."/>
            <person name="Kuever J."/>
            <person name="Ivanova A."/>
            <person name="Nazina T."/>
            <person name="Klenk H.-P."/>
            <person name="Brambilla E."/>
            <person name="Spring S."/>
            <person name="Stams A.F."/>
            <person name="Woyke T."/>
        </authorList>
    </citation>
    <scope>NUCLEOTIDE SEQUENCE [LARGE SCALE GENOMIC DNA]</scope>
    <source>
        <strain evidence="5 6">DSM 7213</strain>
    </source>
</reference>
<evidence type="ECO:0000256" key="2">
    <source>
        <dbReference type="ARBA" id="ARBA00022723"/>
    </source>
</evidence>
<dbReference type="GO" id="GO:0031419">
    <property type="term" value="F:cobalamin binding"/>
    <property type="evidence" value="ECO:0007669"/>
    <property type="project" value="InterPro"/>
</dbReference>
<dbReference type="eggNOG" id="COG5012">
    <property type="taxonomic scope" value="Bacteria"/>
</dbReference>
<evidence type="ECO:0000256" key="3">
    <source>
        <dbReference type="ARBA" id="ARBA00023285"/>
    </source>
</evidence>
<organism evidence="5 6">
    <name type="scientific">Desulfoscipio gibsoniae DSM 7213</name>
    <dbReference type="NCBI Taxonomy" id="767817"/>
    <lineage>
        <taxon>Bacteria</taxon>
        <taxon>Bacillati</taxon>
        <taxon>Bacillota</taxon>
        <taxon>Clostridia</taxon>
        <taxon>Eubacteriales</taxon>
        <taxon>Desulfallaceae</taxon>
        <taxon>Desulfoscipio</taxon>
    </lineage>
</organism>
<dbReference type="PANTHER" id="PTHR45833">
    <property type="entry name" value="METHIONINE SYNTHASE"/>
    <property type="match status" value="1"/>
</dbReference>
<dbReference type="InterPro" id="IPR006158">
    <property type="entry name" value="Cobalamin-bd"/>
</dbReference>
<dbReference type="GO" id="GO:0046872">
    <property type="term" value="F:metal ion binding"/>
    <property type="evidence" value="ECO:0007669"/>
    <property type="project" value="UniProtKB-KW"/>
</dbReference>
<evidence type="ECO:0000313" key="6">
    <source>
        <dbReference type="Proteomes" id="UP000013520"/>
    </source>
</evidence>
<dbReference type="InterPro" id="IPR036724">
    <property type="entry name" value="Cobalamin-bd_sf"/>
</dbReference>
<dbReference type="GO" id="GO:0050667">
    <property type="term" value="P:homocysteine metabolic process"/>
    <property type="evidence" value="ECO:0007669"/>
    <property type="project" value="TreeGrafter"/>
</dbReference>
<dbReference type="EMBL" id="CP003273">
    <property type="protein sequence ID" value="AGL00237.1"/>
    <property type="molecule type" value="Genomic_DNA"/>
</dbReference>
<dbReference type="SMART" id="SM01018">
    <property type="entry name" value="B12-binding_2"/>
    <property type="match status" value="1"/>
</dbReference>
<dbReference type="HOGENOM" id="CLU_082102_1_0_9"/>
<dbReference type="Pfam" id="PF02607">
    <property type="entry name" value="B12-binding_2"/>
    <property type="match status" value="1"/>
</dbReference>
<dbReference type="GO" id="GO:0046653">
    <property type="term" value="P:tetrahydrofolate metabolic process"/>
    <property type="evidence" value="ECO:0007669"/>
    <property type="project" value="TreeGrafter"/>
</dbReference>
<dbReference type="FunFam" id="3.40.50.280:FF:000003">
    <property type="entry name" value="Dimethylamine methyltransferase corrinoid protein"/>
    <property type="match status" value="1"/>
</dbReference>
<keyword evidence="6" id="KW-1185">Reference proteome</keyword>
<proteinExistence type="inferred from homology"/>
<dbReference type="GO" id="GO:0008705">
    <property type="term" value="F:methionine synthase activity"/>
    <property type="evidence" value="ECO:0007669"/>
    <property type="project" value="TreeGrafter"/>
</dbReference>
<accession>R4KEZ2</accession>